<dbReference type="EMBL" id="QMFB01000001">
    <property type="protein sequence ID" value="RAV22683.1"/>
    <property type="molecule type" value="Genomic_DNA"/>
</dbReference>
<proteinExistence type="predicted"/>
<evidence type="ECO:0000313" key="1">
    <source>
        <dbReference type="EMBL" id="RAV22683.1"/>
    </source>
</evidence>
<dbReference type="SUPFAM" id="SSF75011">
    <property type="entry name" value="3-carboxy-cis,cis-mucoante lactonizing enzyme"/>
    <property type="match status" value="1"/>
</dbReference>
<name>A0A329MVT4_9BACL</name>
<gene>
    <name evidence="1" type="ORF">DQG23_00230</name>
</gene>
<dbReference type="Proteomes" id="UP000250369">
    <property type="component" value="Unassembled WGS sequence"/>
</dbReference>
<organism evidence="1 2">
    <name type="scientific">Paenibacillus contaminans</name>
    <dbReference type="NCBI Taxonomy" id="450362"/>
    <lineage>
        <taxon>Bacteria</taxon>
        <taxon>Bacillati</taxon>
        <taxon>Bacillota</taxon>
        <taxon>Bacilli</taxon>
        <taxon>Bacillales</taxon>
        <taxon>Paenibacillaceae</taxon>
        <taxon>Paenibacillus</taxon>
    </lineage>
</organism>
<evidence type="ECO:0000313" key="2">
    <source>
        <dbReference type="Proteomes" id="UP000250369"/>
    </source>
</evidence>
<reference evidence="1 2" key="1">
    <citation type="journal article" date="2009" name="Int. J. Syst. Evol. Microbiol.">
        <title>Paenibacillus contaminans sp. nov., isolated from a contaminated laboratory plate.</title>
        <authorList>
            <person name="Chou J.H."/>
            <person name="Lee J.H."/>
            <person name="Lin M.C."/>
            <person name="Chang P.S."/>
            <person name="Arun A.B."/>
            <person name="Young C.C."/>
            <person name="Chen W.M."/>
        </authorList>
    </citation>
    <scope>NUCLEOTIDE SEQUENCE [LARGE SCALE GENOMIC DNA]</scope>
    <source>
        <strain evidence="1 2">CKOBP-6</strain>
    </source>
</reference>
<dbReference type="AlphaFoldDB" id="A0A329MVT4"/>
<dbReference type="RefSeq" id="WP_113028794.1">
    <property type="nucleotide sequence ID" value="NZ_QMFB01000001.1"/>
</dbReference>
<comment type="caution">
    <text evidence="1">The sequence shown here is derived from an EMBL/GenBank/DDBJ whole genome shotgun (WGS) entry which is preliminary data.</text>
</comment>
<sequence length="751" mass="85266">MQNFNPQLKAKLEGNKHSFTAKVEMYDMTGGIERTLEPEIRVPVISGEFKRIFYDPIQNISFNQLCPVWINNKIINFQTLSDVTSPFDTHIVYSDYSPGSGLAYMISADEGGSWSAPLKLPNLVVPPSSYKGNTPHKYCPVYFGGKIYFFYSWGGKTNLNDFGYGDPNSGSIPSEGARIAEIRCKVLSYDEINGVLTQEADIRLMQGEYVFHAFVLNNALYVAYQRDMNVIVQQFNTTTNTLTEIATVLKDHPGLCNITTVNKANKVFLAASINETKNDSKGRTYFYAATNATTWTFQGSTNFHVSHLQYNPTGDKFYALIKFRSTPGYVIITSITECKYWSGYEVFGLEGKETMIRVNDHRMVVENGKVMVYYISSSLNYFCYKRDTKVTYQDNRNTVKIADIPEERIRYVEWDYLVGDGVSRVSRIELSNTGEYFSKNGIDSTTQVPYSAIFSFPSKYNLVNKMIVLKIGDNQITDPAYRYETVFTGVLVNHSFSGNSLHLDCEDMLYLARQANVDEKKWEGFSATYLVGQLLDMAGVPMYEISPFAIEVDNLELDRRSTVLDNILEILNVSGAKMYCDRFGVVRTVDIVPTTKPVMTLTDNDFFGDITRFGPSTEQTKNRVNILTDSQIEDEDDEIKFITVEDKAAQQQMRRIATMEIDITPMIQSGNITEAKARQIGQYYLSKVCRTTTTVSGSIKGYYWLDVFDVVGLSITRPYTNGYFFMQDMKAWIGFHSDNLGYDFSINMMDT</sequence>
<accession>A0A329MVT4</accession>
<keyword evidence="2" id="KW-1185">Reference proteome</keyword>
<protein>
    <submittedName>
        <fullName evidence="1">Uncharacterized protein</fullName>
    </submittedName>
</protein>